<dbReference type="AlphaFoldDB" id="A0A0C9Y3L9"/>
<evidence type="ECO:0000313" key="2">
    <source>
        <dbReference type="Proteomes" id="UP000054018"/>
    </source>
</evidence>
<dbReference type="Proteomes" id="UP000054018">
    <property type="component" value="Unassembled WGS sequence"/>
</dbReference>
<protein>
    <submittedName>
        <fullName evidence="1">Uncharacterized protein</fullName>
    </submittedName>
</protein>
<reference evidence="1 2" key="1">
    <citation type="submission" date="2014-04" db="EMBL/GenBank/DDBJ databases">
        <authorList>
            <consortium name="DOE Joint Genome Institute"/>
            <person name="Kuo A."/>
            <person name="Kohler A."/>
            <person name="Costa M.D."/>
            <person name="Nagy L.G."/>
            <person name="Floudas D."/>
            <person name="Copeland A."/>
            <person name="Barry K.W."/>
            <person name="Cichocki N."/>
            <person name="Veneault-Fourrey C."/>
            <person name="LaButti K."/>
            <person name="Lindquist E.A."/>
            <person name="Lipzen A."/>
            <person name="Lundell T."/>
            <person name="Morin E."/>
            <person name="Murat C."/>
            <person name="Sun H."/>
            <person name="Tunlid A."/>
            <person name="Henrissat B."/>
            <person name="Grigoriev I.V."/>
            <person name="Hibbett D.S."/>
            <person name="Martin F."/>
            <person name="Nordberg H.P."/>
            <person name="Cantor M.N."/>
            <person name="Hua S.X."/>
        </authorList>
    </citation>
    <scope>NUCLEOTIDE SEQUENCE [LARGE SCALE GENOMIC DNA]</scope>
    <source>
        <strain evidence="1 2">441</strain>
    </source>
</reference>
<name>A0A0C9Y3L9_9AGAM</name>
<organism evidence="1 2">
    <name type="scientific">Pisolithus microcarpus 441</name>
    <dbReference type="NCBI Taxonomy" id="765257"/>
    <lineage>
        <taxon>Eukaryota</taxon>
        <taxon>Fungi</taxon>
        <taxon>Dikarya</taxon>
        <taxon>Basidiomycota</taxon>
        <taxon>Agaricomycotina</taxon>
        <taxon>Agaricomycetes</taxon>
        <taxon>Agaricomycetidae</taxon>
        <taxon>Boletales</taxon>
        <taxon>Sclerodermatineae</taxon>
        <taxon>Pisolithaceae</taxon>
        <taxon>Pisolithus</taxon>
    </lineage>
</organism>
<sequence>MFADQDMSEDIAPLFVAPSDEVFALSHEGGEHEAFEDLARQLADVHGVRHADSGTWHNCVELQTEHWMLQTDRLVDAYLDYSSHDTGDGLPVAGELEDHTQCLTDVELIDLFGQHLATLLHKSHHLYPNEVLIYHGYIGCSPLLPTVAVSLHTLATYCQIHRICPRFGIQAHCKLLCHLHSVCP</sequence>
<dbReference type="OrthoDB" id="2656072at2759"/>
<dbReference type="EMBL" id="KN834170">
    <property type="protein sequence ID" value="KIK11696.1"/>
    <property type="molecule type" value="Genomic_DNA"/>
</dbReference>
<reference evidence="2" key="2">
    <citation type="submission" date="2015-01" db="EMBL/GenBank/DDBJ databases">
        <title>Evolutionary Origins and Diversification of the Mycorrhizal Mutualists.</title>
        <authorList>
            <consortium name="DOE Joint Genome Institute"/>
            <consortium name="Mycorrhizal Genomics Consortium"/>
            <person name="Kohler A."/>
            <person name="Kuo A."/>
            <person name="Nagy L.G."/>
            <person name="Floudas D."/>
            <person name="Copeland A."/>
            <person name="Barry K.W."/>
            <person name="Cichocki N."/>
            <person name="Veneault-Fourrey C."/>
            <person name="LaButti K."/>
            <person name="Lindquist E.A."/>
            <person name="Lipzen A."/>
            <person name="Lundell T."/>
            <person name="Morin E."/>
            <person name="Murat C."/>
            <person name="Riley R."/>
            <person name="Ohm R."/>
            <person name="Sun H."/>
            <person name="Tunlid A."/>
            <person name="Henrissat B."/>
            <person name="Grigoriev I.V."/>
            <person name="Hibbett D.S."/>
            <person name="Martin F."/>
        </authorList>
    </citation>
    <scope>NUCLEOTIDE SEQUENCE [LARGE SCALE GENOMIC DNA]</scope>
    <source>
        <strain evidence="2">441</strain>
    </source>
</reference>
<dbReference type="STRING" id="765257.A0A0C9Y3L9"/>
<proteinExistence type="predicted"/>
<dbReference type="HOGENOM" id="CLU_013084_3_2_1"/>
<accession>A0A0C9Y3L9</accession>
<evidence type="ECO:0000313" key="1">
    <source>
        <dbReference type="EMBL" id="KIK11696.1"/>
    </source>
</evidence>
<gene>
    <name evidence="1" type="ORF">PISMIDRAFT_122267</name>
</gene>
<keyword evidence="2" id="KW-1185">Reference proteome</keyword>